<evidence type="ECO:0000256" key="2">
    <source>
        <dbReference type="ARBA" id="ARBA00008107"/>
    </source>
</evidence>
<keyword evidence="11" id="KW-1185">Reference proteome</keyword>
<comment type="function">
    <text evidence="7 8">Plays a role in the regulation of phosphate uptake.</text>
</comment>
<evidence type="ECO:0000313" key="11">
    <source>
        <dbReference type="Proteomes" id="UP000017862"/>
    </source>
</evidence>
<evidence type="ECO:0000256" key="5">
    <source>
        <dbReference type="ARBA" id="ARBA00022490"/>
    </source>
</evidence>
<evidence type="ECO:0000256" key="7">
    <source>
        <dbReference type="ARBA" id="ARBA00056181"/>
    </source>
</evidence>
<evidence type="ECO:0000256" key="3">
    <source>
        <dbReference type="ARBA" id="ARBA00011738"/>
    </source>
</evidence>
<dbReference type="KEGG" id="lar:lam_250"/>
<evidence type="ECO:0000259" key="9">
    <source>
        <dbReference type="Pfam" id="PF01895"/>
    </source>
</evidence>
<dbReference type="EMBL" id="CP006604">
    <property type="protein sequence ID" value="AHA27621.1"/>
    <property type="molecule type" value="Genomic_DNA"/>
</dbReference>
<protein>
    <recommendedName>
        <fullName evidence="8">Phosphate-specific transport system accessory protein PhoU</fullName>
    </recommendedName>
</protein>
<comment type="subcellular location">
    <subcellularLocation>
        <location evidence="1 8">Cytoplasm</location>
    </subcellularLocation>
</comment>
<name>U6B6X2_9HYPH</name>
<dbReference type="HOGENOM" id="CLU_078518_2_1_5"/>
<dbReference type="PATRIC" id="fig|1261131.3.peg.238"/>
<comment type="similarity">
    <text evidence="2 8">Belongs to the PhoU family.</text>
</comment>
<dbReference type="PANTHER" id="PTHR42930">
    <property type="entry name" value="PHOSPHATE-SPECIFIC TRANSPORT SYSTEM ACCESSORY PROTEIN PHOU"/>
    <property type="match status" value="1"/>
</dbReference>
<evidence type="ECO:0000256" key="1">
    <source>
        <dbReference type="ARBA" id="ARBA00004496"/>
    </source>
</evidence>
<evidence type="ECO:0000313" key="10">
    <source>
        <dbReference type="EMBL" id="AHA27621.1"/>
    </source>
</evidence>
<dbReference type="GO" id="GO:0030643">
    <property type="term" value="P:intracellular phosphate ion homeostasis"/>
    <property type="evidence" value="ECO:0007669"/>
    <property type="project" value="InterPro"/>
</dbReference>
<dbReference type="eggNOG" id="COG0704">
    <property type="taxonomic scope" value="Bacteria"/>
</dbReference>
<accession>U6B6X2</accession>
<dbReference type="SUPFAM" id="SSF109755">
    <property type="entry name" value="PhoU-like"/>
    <property type="match status" value="1"/>
</dbReference>
<dbReference type="GO" id="GO:0045936">
    <property type="term" value="P:negative regulation of phosphate metabolic process"/>
    <property type="evidence" value="ECO:0007669"/>
    <property type="project" value="InterPro"/>
</dbReference>
<reference evidence="10 11" key="1">
    <citation type="journal article" date="2014" name="Mol. Plant Microbe Interact.">
        <title>The complete genome sequence of Candidatus Liberibacter americanus, associated with citrus Huanglongbing.</title>
        <authorList>
            <person name="Wulff N.A."/>
            <person name="Zhang S."/>
            <person name="Setubal J.C."/>
            <person name="Almeida N.F."/>
            <person name="Martins E.C."/>
            <person name="Harakava R."/>
            <person name="Kumar D."/>
            <person name="Rangel L.T."/>
            <person name="Foissac X."/>
            <person name="Bove J."/>
            <person name="Gabriel D.W."/>
        </authorList>
    </citation>
    <scope>NUCLEOTIDE SEQUENCE [LARGE SCALE GENOMIC DNA]</scope>
    <source>
        <strain evidence="10 11">Sao Paulo</strain>
    </source>
</reference>
<proteinExistence type="inferred from homology"/>
<dbReference type="Gene3D" id="1.20.58.220">
    <property type="entry name" value="Phosphate transport system protein phou homolog 2, domain 2"/>
    <property type="match status" value="1"/>
</dbReference>
<gene>
    <name evidence="10" type="primary">phoU</name>
    <name evidence="10" type="ORF">lam_250</name>
</gene>
<dbReference type="InterPro" id="IPR026022">
    <property type="entry name" value="PhoU_dom"/>
</dbReference>
<keyword evidence="4 8" id="KW-0813">Transport</keyword>
<feature type="domain" description="PhoU" evidence="9">
    <location>
        <begin position="127"/>
        <end position="208"/>
    </location>
</feature>
<sequence>MSCHIISAYDEELEFLFRHIVEMGELSSKMVSSSISAFVKGDSILAQKVIDSDSMLNRLERYIDDKAILIIAKRQPMASDLREIVGSIRIATDLERVGDLAKNTAKRVLALQMFGVPKNLVSTIEPLAMLSLEQLSEIMNVYVSRSTEKARSICDRDGELDAMHTSLFRELLTYMMEDPRNITFCTHLLFCSKNMERIGDHVTNIAETIQYMATGIQP</sequence>
<dbReference type="AlphaFoldDB" id="U6B6X2"/>
<dbReference type="InterPro" id="IPR038078">
    <property type="entry name" value="PhoU-like_sf"/>
</dbReference>
<dbReference type="InterPro" id="IPR028366">
    <property type="entry name" value="PhoU"/>
</dbReference>
<evidence type="ECO:0000256" key="8">
    <source>
        <dbReference type="PIRNR" id="PIRNR003107"/>
    </source>
</evidence>
<dbReference type="Pfam" id="PF01895">
    <property type="entry name" value="PhoU"/>
    <property type="match status" value="2"/>
</dbReference>
<organism evidence="10 11">
    <name type="scientific">Candidatus Liberibacter americanus str. Sao Paulo</name>
    <dbReference type="NCBI Taxonomy" id="1261131"/>
    <lineage>
        <taxon>Bacteria</taxon>
        <taxon>Pseudomonadati</taxon>
        <taxon>Pseudomonadota</taxon>
        <taxon>Alphaproteobacteria</taxon>
        <taxon>Hyphomicrobiales</taxon>
        <taxon>Rhizobiaceae</taxon>
        <taxon>Liberibacter</taxon>
    </lineage>
</organism>
<dbReference type="FunFam" id="1.20.58.220:FF:000004">
    <property type="entry name" value="Phosphate-specific transport system accessory protein PhoU"/>
    <property type="match status" value="1"/>
</dbReference>
<dbReference type="STRING" id="1261131.lam_250"/>
<feature type="domain" description="PhoU" evidence="9">
    <location>
        <begin position="20"/>
        <end position="108"/>
    </location>
</feature>
<dbReference type="GO" id="GO:0006817">
    <property type="term" value="P:phosphate ion transport"/>
    <property type="evidence" value="ECO:0007669"/>
    <property type="project" value="UniProtKB-KW"/>
</dbReference>
<keyword evidence="5 8" id="KW-0963">Cytoplasm</keyword>
<keyword evidence="6 8" id="KW-0592">Phosphate transport</keyword>
<evidence type="ECO:0000256" key="6">
    <source>
        <dbReference type="ARBA" id="ARBA00022592"/>
    </source>
</evidence>
<comment type="subunit">
    <text evidence="3 8">Homodimer.</text>
</comment>
<dbReference type="GO" id="GO:0005737">
    <property type="term" value="C:cytoplasm"/>
    <property type="evidence" value="ECO:0007669"/>
    <property type="project" value="UniProtKB-SubCell"/>
</dbReference>
<dbReference type="NCBIfam" id="TIGR02135">
    <property type="entry name" value="phoU_full"/>
    <property type="match status" value="1"/>
</dbReference>
<dbReference type="PANTHER" id="PTHR42930:SF3">
    <property type="entry name" value="PHOSPHATE-SPECIFIC TRANSPORT SYSTEM ACCESSORY PROTEIN PHOU"/>
    <property type="match status" value="1"/>
</dbReference>
<dbReference type="PIRSF" id="PIRSF003107">
    <property type="entry name" value="PhoU"/>
    <property type="match status" value="1"/>
</dbReference>
<evidence type="ECO:0000256" key="4">
    <source>
        <dbReference type="ARBA" id="ARBA00022448"/>
    </source>
</evidence>
<dbReference type="Proteomes" id="UP000017862">
    <property type="component" value="Chromosome"/>
</dbReference>